<keyword evidence="4" id="KW-0067">ATP-binding</keyword>
<feature type="domain" description="Acetyl-coenzyme A synthetase N-terminal" evidence="7">
    <location>
        <begin position="38"/>
        <end position="94"/>
    </location>
</feature>
<feature type="domain" description="AMP-dependent synthetase/ligase" evidence="5">
    <location>
        <begin position="97"/>
        <end position="470"/>
    </location>
</feature>
<comment type="similarity">
    <text evidence="1">Belongs to the ATP-dependent AMP-binding enzyme family.</text>
</comment>
<dbReference type="AlphaFoldDB" id="A0A520LMJ4"/>
<evidence type="ECO:0000256" key="2">
    <source>
        <dbReference type="ARBA" id="ARBA00022598"/>
    </source>
</evidence>
<dbReference type="InterPro" id="IPR020845">
    <property type="entry name" value="AMP-binding_CS"/>
</dbReference>
<gene>
    <name evidence="8" type="ORF">EVB02_01960</name>
</gene>
<dbReference type="PROSITE" id="PS00455">
    <property type="entry name" value="AMP_BINDING"/>
    <property type="match status" value="1"/>
</dbReference>
<dbReference type="SUPFAM" id="SSF56801">
    <property type="entry name" value="Acetyl-CoA synthetase-like"/>
    <property type="match status" value="1"/>
</dbReference>
<dbReference type="EMBL" id="SHBO01000016">
    <property type="protein sequence ID" value="RZO07125.1"/>
    <property type="molecule type" value="Genomic_DNA"/>
</dbReference>
<keyword evidence="2 8" id="KW-0436">Ligase</keyword>
<dbReference type="Pfam" id="PF13193">
    <property type="entry name" value="AMP-binding_C"/>
    <property type="match status" value="1"/>
</dbReference>
<dbReference type="NCBIfam" id="TIGR01217">
    <property type="entry name" value="ac_ac_CoA_syn"/>
    <property type="match status" value="1"/>
</dbReference>
<comment type="caution">
    <text evidence="8">The sequence shown here is derived from an EMBL/GenBank/DDBJ whole genome shotgun (WGS) entry which is preliminary data.</text>
</comment>
<dbReference type="GO" id="GO:0005524">
    <property type="term" value="F:ATP binding"/>
    <property type="evidence" value="ECO:0007669"/>
    <property type="project" value="UniProtKB-KW"/>
</dbReference>
<dbReference type="Gene3D" id="3.30.300.30">
    <property type="match status" value="1"/>
</dbReference>
<dbReference type="GO" id="GO:0030729">
    <property type="term" value="F:acetoacetate-CoA ligase activity"/>
    <property type="evidence" value="ECO:0007669"/>
    <property type="project" value="UniProtKB-EC"/>
</dbReference>
<dbReference type="Pfam" id="PF16177">
    <property type="entry name" value="ACAS_N"/>
    <property type="match status" value="1"/>
</dbReference>
<accession>A0A520LMJ4</accession>
<dbReference type="NCBIfam" id="NF002937">
    <property type="entry name" value="PRK03584.1"/>
    <property type="match status" value="1"/>
</dbReference>
<sequence length="652" mass="73098">MSESRPLWLPSEQRINESNLKKFEDLVYQTKGLSFDSYSDMHKWSVNKPDQFWKLIWDFAEVRCSKYFNQVVLNQNQFGGARWFEGSRLNFAENLLRNRSEKTAIVSIIENGERVALSYKELFIKVAKCAHGLRALGLKKDDRVAGFVTNSVEAVIAMLATTSIGAIWSSCSPDFGVNGVLDRFGQIKPKVLFACKDYFYNGKHIDCLPRLKKIQDNISSLESTIIFSPLNTLKANSLNLEKTTSFELVCENSEVSIDFEQLPFNHPLYIMYSSGTTGAPKCIVHSAGGALLQHLKEHRLHTNIKSNDVVFYFSTCGWMMWNWLVSVLASEATILLYDGSPFHPKSTALLDIADQEKVSIFGVSAKYISAIEKSGLKPIHSHKLDKMHTILSTGSPLTHGGFEYIYKSFSPDIQLSSISGGTDILSAFVAGNPYMPVCSGEIQCKTLGMDVQIWSDMGDSLIEEKGELVCVNPFPSTPIYFWNDPGDKKYHKAYFEKFDNVWCQGDYGEITSNGGIVIYGRSDATLNPGGVRIGTAEIYRQVEKFDQIVDAVCVGQLWEDDTRVILFVVVRAGEYLDDNLIAEIKTLIRSEATPRHVPAKIIQVEDIPRTISGKVVEIAVRSLIHGEDIKNSDALANPESLEYFKELDQLKL</sequence>
<evidence type="ECO:0000256" key="1">
    <source>
        <dbReference type="ARBA" id="ARBA00006432"/>
    </source>
</evidence>
<evidence type="ECO:0000313" key="8">
    <source>
        <dbReference type="EMBL" id="RZO07125.1"/>
    </source>
</evidence>
<dbReference type="InterPro" id="IPR000873">
    <property type="entry name" value="AMP-dep_synth/lig_dom"/>
</dbReference>
<dbReference type="InterPro" id="IPR005914">
    <property type="entry name" value="Acac_CoA_synth"/>
</dbReference>
<dbReference type="GO" id="GO:0006629">
    <property type="term" value="P:lipid metabolic process"/>
    <property type="evidence" value="ECO:0007669"/>
    <property type="project" value="InterPro"/>
</dbReference>
<evidence type="ECO:0000256" key="3">
    <source>
        <dbReference type="ARBA" id="ARBA00022741"/>
    </source>
</evidence>
<dbReference type="CDD" id="cd05943">
    <property type="entry name" value="AACS"/>
    <property type="match status" value="1"/>
</dbReference>
<dbReference type="PANTHER" id="PTHR42921:SF1">
    <property type="entry name" value="ACETOACETYL-COA SYNTHETASE"/>
    <property type="match status" value="1"/>
</dbReference>
<protein>
    <submittedName>
        <fullName evidence="8">Acetoacetate--CoA ligase</fullName>
        <ecNumber evidence="8">6.2.1.16</ecNumber>
    </submittedName>
</protein>
<keyword evidence="3" id="KW-0547">Nucleotide-binding</keyword>
<dbReference type="Pfam" id="PF00501">
    <property type="entry name" value="AMP-binding"/>
    <property type="match status" value="1"/>
</dbReference>
<dbReference type="InterPro" id="IPR045851">
    <property type="entry name" value="AMP-bd_C_sf"/>
</dbReference>
<evidence type="ECO:0000256" key="4">
    <source>
        <dbReference type="ARBA" id="ARBA00022840"/>
    </source>
</evidence>
<evidence type="ECO:0000259" key="7">
    <source>
        <dbReference type="Pfam" id="PF16177"/>
    </source>
</evidence>
<dbReference type="InterPro" id="IPR032387">
    <property type="entry name" value="ACAS_N"/>
</dbReference>
<evidence type="ECO:0000259" key="6">
    <source>
        <dbReference type="Pfam" id="PF13193"/>
    </source>
</evidence>
<reference evidence="8 9" key="1">
    <citation type="submission" date="2019-02" db="EMBL/GenBank/DDBJ databases">
        <title>Prokaryotic population dynamics and viral predation in marine succession experiment using metagenomics: the confinement effect.</title>
        <authorList>
            <person name="Haro-Moreno J.M."/>
            <person name="Rodriguez-Valera F."/>
            <person name="Lopez-Perez M."/>
        </authorList>
    </citation>
    <scope>NUCLEOTIDE SEQUENCE [LARGE SCALE GENOMIC DNA]</scope>
    <source>
        <strain evidence="8">MED-G169</strain>
    </source>
</reference>
<dbReference type="PANTHER" id="PTHR42921">
    <property type="entry name" value="ACETOACETYL-COA SYNTHETASE"/>
    <property type="match status" value="1"/>
</dbReference>
<organism evidence="8 9">
    <name type="scientific">SAR92 clade bacterium</name>
    <dbReference type="NCBI Taxonomy" id="2315479"/>
    <lineage>
        <taxon>Bacteria</taxon>
        <taxon>Pseudomonadati</taxon>
        <taxon>Pseudomonadota</taxon>
        <taxon>Gammaproteobacteria</taxon>
        <taxon>Cellvibrionales</taxon>
        <taxon>Porticoccaceae</taxon>
        <taxon>SAR92 clade</taxon>
    </lineage>
</organism>
<evidence type="ECO:0000259" key="5">
    <source>
        <dbReference type="Pfam" id="PF00501"/>
    </source>
</evidence>
<feature type="domain" description="AMP-binding enzyme C-terminal" evidence="6">
    <location>
        <begin position="546"/>
        <end position="614"/>
    </location>
</feature>
<name>A0A520LMJ4_9GAMM</name>
<dbReference type="InterPro" id="IPR042099">
    <property type="entry name" value="ANL_N_sf"/>
</dbReference>
<dbReference type="EC" id="6.2.1.16" evidence="8"/>
<evidence type="ECO:0000313" key="9">
    <source>
        <dbReference type="Proteomes" id="UP000318148"/>
    </source>
</evidence>
<dbReference type="Proteomes" id="UP000318148">
    <property type="component" value="Unassembled WGS sequence"/>
</dbReference>
<dbReference type="Gene3D" id="3.40.50.12780">
    <property type="entry name" value="N-terminal domain of ligase-like"/>
    <property type="match status" value="1"/>
</dbReference>
<dbReference type="InterPro" id="IPR025110">
    <property type="entry name" value="AMP-bd_C"/>
</dbReference>
<proteinExistence type="inferred from homology"/>